<evidence type="ECO:0000313" key="5">
    <source>
        <dbReference type="EMBL" id="KAF4615816.1"/>
    </source>
</evidence>
<protein>
    <recommendedName>
        <fullName evidence="4">DDE Tnp4 domain-containing protein</fullName>
    </recommendedName>
</protein>
<comment type="cofactor">
    <cofactor evidence="1">
        <name>a divalent metal cation</name>
        <dbReference type="ChEBI" id="CHEBI:60240"/>
    </cofactor>
</comment>
<dbReference type="InterPro" id="IPR027806">
    <property type="entry name" value="HARBI1_dom"/>
</dbReference>
<evidence type="ECO:0000313" key="6">
    <source>
        <dbReference type="Proteomes" id="UP000521872"/>
    </source>
</evidence>
<organism evidence="5 6">
    <name type="scientific">Agrocybe pediades</name>
    <dbReference type="NCBI Taxonomy" id="84607"/>
    <lineage>
        <taxon>Eukaryota</taxon>
        <taxon>Fungi</taxon>
        <taxon>Dikarya</taxon>
        <taxon>Basidiomycota</taxon>
        <taxon>Agaricomycotina</taxon>
        <taxon>Agaricomycetes</taxon>
        <taxon>Agaricomycetidae</taxon>
        <taxon>Agaricales</taxon>
        <taxon>Agaricineae</taxon>
        <taxon>Strophariaceae</taxon>
        <taxon>Agrocybe</taxon>
    </lineage>
</organism>
<evidence type="ECO:0000259" key="4">
    <source>
        <dbReference type="Pfam" id="PF13359"/>
    </source>
</evidence>
<keyword evidence="2" id="KW-0479">Metal-binding</keyword>
<feature type="domain" description="DDE Tnp4" evidence="4">
    <location>
        <begin position="16"/>
        <end position="158"/>
    </location>
</feature>
<keyword evidence="6" id="KW-1185">Reference proteome</keyword>
<evidence type="ECO:0000256" key="3">
    <source>
        <dbReference type="SAM" id="MobiDB-lite"/>
    </source>
</evidence>
<gene>
    <name evidence="5" type="ORF">D9613_012446</name>
</gene>
<evidence type="ECO:0000256" key="2">
    <source>
        <dbReference type="ARBA" id="ARBA00022723"/>
    </source>
</evidence>
<dbReference type="Pfam" id="PF13359">
    <property type="entry name" value="DDE_Tnp_4"/>
    <property type="match status" value="1"/>
</dbReference>
<dbReference type="EMBL" id="JAACJL010000033">
    <property type="protein sequence ID" value="KAF4615816.1"/>
    <property type="molecule type" value="Genomic_DNA"/>
</dbReference>
<accession>A0A8H4QS18</accession>
<dbReference type="GO" id="GO:0046872">
    <property type="term" value="F:metal ion binding"/>
    <property type="evidence" value="ECO:0007669"/>
    <property type="project" value="UniProtKB-KW"/>
</dbReference>
<feature type="region of interest" description="Disordered" evidence="3">
    <location>
        <begin position="190"/>
        <end position="209"/>
    </location>
</feature>
<feature type="compositionally biased region" description="Pro residues" evidence="3">
    <location>
        <begin position="191"/>
        <end position="201"/>
    </location>
</feature>
<comment type="caution">
    <text evidence="5">The sequence shown here is derived from an EMBL/GenBank/DDBJ whole genome shotgun (WGS) entry which is preliminary data.</text>
</comment>
<sequence length="257" mass="29470">MIFPTLIPLAEKPYWYGQSYFDRKSNYSLNIQIISLPNLRIINFGFGFPGSTHDATAWEHTKVYQRHAEIFEDGEFIWADSAYPVEIWVVSPYRKPESEEPSNEVYNNHVSMVRIRSEHAIGFLKGRFQSLKGLRVAISDEDTHKYATFWIVACIGLHAFAMKCEDEEKDMGTGTDTSVEDFIRQGLDIQPPSPFSYQPPPHPHRGSAKLAAGKAHREHLKKVLLEAKEHRVLRAFRDMYSDDSRAATRAVHGYGRL</sequence>
<proteinExistence type="predicted"/>
<name>A0A8H4QS18_9AGAR</name>
<evidence type="ECO:0000256" key="1">
    <source>
        <dbReference type="ARBA" id="ARBA00001968"/>
    </source>
</evidence>
<dbReference type="Proteomes" id="UP000521872">
    <property type="component" value="Unassembled WGS sequence"/>
</dbReference>
<reference evidence="5 6" key="1">
    <citation type="submission" date="2019-12" db="EMBL/GenBank/DDBJ databases">
        <authorList>
            <person name="Floudas D."/>
            <person name="Bentzer J."/>
            <person name="Ahren D."/>
            <person name="Johansson T."/>
            <person name="Persson P."/>
            <person name="Tunlid A."/>
        </authorList>
    </citation>
    <scope>NUCLEOTIDE SEQUENCE [LARGE SCALE GENOMIC DNA]</scope>
    <source>
        <strain evidence="5 6">CBS 102.39</strain>
    </source>
</reference>
<dbReference type="AlphaFoldDB" id="A0A8H4QS18"/>